<dbReference type="EMBL" id="PUBV01000029">
    <property type="protein sequence ID" value="PWB06268.1"/>
    <property type="molecule type" value="Genomic_DNA"/>
</dbReference>
<name>A0A2V1IT57_9BACT</name>
<sequence length="66" mass="8020">MDSIITNSRLLLEKMRIGCRYTYRELLRLCDFTELQLCYAILYLLKDGRINQYRDAEVIYELQPIR</sequence>
<organism evidence="1 2">
    <name type="scientific">Paramuribaculum intestinale</name>
    <dbReference type="NCBI Taxonomy" id="2094151"/>
    <lineage>
        <taxon>Bacteria</taxon>
        <taxon>Pseudomonadati</taxon>
        <taxon>Bacteroidota</taxon>
        <taxon>Bacteroidia</taxon>
        <taxon>Bacteroidales</taxon>
        <taxon>Muribaculaceae</taxon>
        <taxon>Paramuribaculum</taxon>
    </lineage>
</organism>
<dbReference type="Proteomes" id="UP000244925">
    <property type="component" value="Unassembled WGS sequence"/>
</dbReference>
<evidence type="ECO:0000313" key="1">
    <source>
        <dbReference type="EMBL" id="PWB06268.1"/>
    </source>
</evidence>
<proteinExistence type="predicted"/>
<protein>
    <submittedName>
        <fullName evidence="1">Uncharacterized protein</fullName>
    </submittedName>
</protein>
<dbReference type="GeneID" id="93423166"/>
<evidence type="ECO:0000313" key="2">
    <source>
        <dbReference type="Proteomes" id="UP000244925"/>
    </source>
</evidence>
<dbReference type="RefSeq" id="WP_107036756.1">
    <property type="nucleotide sequence ID" value="NZ_CAOLHR010000005.1"/>
</dbReference>
<dbReference type="AlphaFoldDB" id="A0A2V1IT57"/>
<accession>A0A2V1IT57</accession>
<gene>
    <name evidence="1" type="ORF">C5O25_10815</name>
</gene>
<comment type="caution">
    <text evidence="1">The sequence shown here is derived from an EMBL/GenBank/DDBJ whole genome shotgun (WGS) entry which is preliminary data.</text>
</comment>
<keyword evidence="2" id="KW-1185">Reference proteome</keyword>
<reference evidence="2" key="1">
    <citation type="submission" date="2018-02" db="EMBL/GenBank/DDBJ databases">
        <authorList>
            <person name="Clavel T."/>
            <person name="Strowig T."/>
        </authorList>
    </citation>
    <scope>NUCLEOTIDE SEQUENCE [LARGE SCALE GENOMIC DNA]</scope>
    <source>
        <strain evidence="2">DSM 100764</strain>
    </source>
</reference>